<dbReference type="GO" id="GO:0003676">
    <property type="term" value="F:nucleic acid binding"/>
    <property type="evidence" value="ECO:0007669"/>
    <property type="project" value="InterPro"/>
</dbReference>
<evidence type="ECO:0000256" key="1">
    <source>
        <dbReference type="SAM" id="MobiDB-lite"/>
    </source>
</evidence>
<reference evidence="3 4" key="1">
    <citation type="submission" date="2018-09" db="EMBL/GenBank/DDBJ databases">
        <title>A high-quality reference genome of wild soybean provides a powerful tool to mine soybean genomes.</title>
        <authorList>
            <person name="Xie M."/>
            <person name="Chung C.Y.L."/>
            <person name="Li M.-W."/>
            <person name="Wong F.-L."/>
            <person name="Chan T.-F."/>
            <person name="Lam H.-M."/>
        </authorList>
    </citation>
    <scope>NUCLEOTIDE SEQUENCE [LARGE SCALE GENOMIC DNA]</scope>
    <source>
        <strain evidence="4">cv. W05</strain>
        <tissue evidence="3">Hypocotyl of etiolated seedlings</tissue>
    </source>
</reference>
<dbReference type="InterPro" id="IPR002711">
    <property type="entry name" value="HNH"/>
</dbReference>
<name>A0A445G4S5_GLYSO</name>
<dbReference type="PANTHER" id="PTHR33427">
    <property type="entry name" value="HNH ENDONUCLEASE"/>
    <property type="match status" value="1"/>
</dbReference>
<dbReference type="Proteomes" id="UP000289340">
    <property type="component" value="Chromosome 17"/>
</dbReference>
<keyword evidence="4" id="KW-1185">Reference proteome</keyword>
<accession>A0A445G4S5</accession>
<evidence type="ECO:0000313" key="3">
    <source>
        <dbReference type="EMBL" id="RZB56190.1"/>
    </source>
</evidence>
<feature type="domain" description="HNH" evidence="2">
    <location>
        <begin position="128"/>
        <end position="151"/>
    </location>
</feature>
<dbReference type="Pfam" id="PF01844">
    <property type="entry name" value="HNH"/>
    <property type="match status" value="1"/>
</dbReference>
<dbReference type="AlphaFoldDB" id="A0A445G4S5"/>
<dbReference type="PANTHER" id="PTHR33427:SF3">
    <property type="entry name" value="HNH ENDONUCLEASE"/>
    <property type="match status" value="1"/>
</dbReference>
<proteinExistence type="predicted"/>
<dbReference type="EMBL" id="QZWG01000017">
    <property type="protein sequence ID" value="RZB56190.1"/>
    <property type="molecule type" value="Genomic_DNA"/>
</dbReference>
<dbReference type="CDD" id="cd00085">
    <property type="entry name" value="HNHc"/>
    <property type="match status" value="1"/>
</dbReference>
<gene>
    <name evidence="3" type="ORF">D0Y65_045413</name>
</gene>
<dbReference type="GO" id="GO:0008270">
    <property type="term" value="F:zinc ion binding"/>
    <property type="evidence" value="ECO:0007669"/>
    <property type="project" value="InterPro"/>
</dbReference>
<sequence length="198" mass="22299">MNQMRGISGSGSSSREARRRKARSTSPVKDRSKTSSSKLTSSSSSSKRSTSPSATLLDVDDDVTSLFHDYPSPNPNPNPNPRSFPHSVKQKCWEKADKVKGRDPDRWRRDALGNTLFRKLVGCPGCLCHDYDHIIPYSKGGESTLENCQVLQVRFLILSSSLCFPFEAEPCQWLRESCNMFYCIVCLTTCLFLYKKIC</sequence>
<dbReference type="InterPro" id="IPR003615">
    <property type="entry name" value="HNH_nuc"/>
</dbReference>
<evidence type="ECO:0000259" key="2">
    <source>
        <dbReference type="Pfam" id="PF01844"/>
    </source>
</evidence>
<feature type="compositionally biased region" description="Low complexity" evidence="1">
    <location>
        <begin position="1"/>
        <end position="14"/>
    </location>
</feature>
<protein>
    <recommendedName>
        <fullName evidence="2">HNH domain-containing protein</fullName>
    </recommendedName>
</protein>
<dbReference type="GO" id="GO:0004519">
    <property type="term" value="F:endonuclease activity"/>
    <property type="evidence" value="ECO:0007669"/>
    <property type="project" value="InterPro"/>
</dbReference>
<feature type="compositionally biased region" description="Low complexity" evidence="1">
    <location>
        <begin position="34"/>
        <end position="57"/>
    </location>
</feature>
<organism evidence="3 4">
    <name type="scientific">Glycine soja</name>
    <name type="common">Wild soybean</name>
    <dbReference type="NCBI Taxonomy" id="3848"/>
    <lineage>
        <taxon>Eukaryota</taxon>
        <taxon>Viridiplantae</taxon>
        <taxon>Streptophyta</taxon>
        <taxon>Embryophyta</taxon>
        <taxon>Tracheophyta</taxon>
        <taxon>Spermatophyta</taxon>
        <taxon>Magnoliopsida</taxon>
        <taxon>eudicotyledons</taxon>
        <taxon>Gunneridae</taxon>
        <taxon>Pentapetalae</taxon>
        <taxon>rosids</taxon>
        <taxon>fabids</taxon>
        <taxon>Fabales</taxon>
        <taxon>Fabaceae</taxon>
        <taxon>Papilionoideae</taxon>
        <taxon>50 kb inversion clade</taxon>
        <taxon>NPAAA clade</taxon>
        <taxon>indigoferoid/millettioid clade</taxon>
        <taxon>Phaseoleae</taxon>
        <taxon>Glycine</taxon>
        <taxon>Glycine subgen. Soja</taxon>
    </lineage>
</organism>
<comment type="caution">
    <text evidence="3">The sequence shown here is derived from an EMBL/GenBank/DDBJ whole genome shotgun (WGS) entry which is preliminary data.</text>
</comment>
<evidence type="ECO:0000313" key="4">
    <source>
        <dbReference type="Proteomes" id="UP000289340"/>
    </source>
</evidence>
<feature type="compositionally biased region" description="Pro residues" evidence="1">
    <location>
        <begin position="72"/>
        <end position="82"/>
    </location>
</feature>
<feature type="region of interest" description="Disordered" evidence="1">
    <location>
        <begin position="1"/>
        <end position="87"/>
    </location>
</feature>